<dbReference type="FunFam" id="3.40.50.1470:FF:000001">
    <property type="entry name" value="Peptidyl-tRNA hydrolase"/>
    <property type="match status" value="1"/>
</dbReference>
<protein>
    <recommendedName>
        <fullName evidence="1">peptidyl-tRNA hydrolase</fullName>
        <ecNumber evidence="1">3.1.1.29</ecNumber>
    </recommendedName>
</protein>
<dbReference type="EMBL" id="LNQE01000895">
    <property type="protein sequence ID" value="KUG23627.1"/>
    <property type="molecule type" value="Genomic_DNA"/>
</dbReference>
<dbReference type="Gene3D" id="3.40.50.1470">
    <property type="entry name" value="Peptidyl-tRNA hydrolase"/>
    <property type="match status" value="1"/>
</dbReference>
<dbReference type="HAMAP" id="MF_00083">
    <property type="entry name" value="Pept_tRNA_hydro_bact"/>
    <property type="match status" value="1"/>
</dbReference>
<keyword evidence="2" id="KW-0820">tRNA-binding</keyword>
<organism evidence="6">
    <name type="scientific">hydrocarbon metagenome</name>
    <dbReference type="NCBI Taxonomy" id="938273"/>
    <lineage>
        <taxon>unclassified sequences</taxon>
        <taxon>metagenomes</taxon>
        <taxon>ecological metagenomes</taxon>
    </lineage>
</organism>
<dbReference type="CDD" id="cd00462">
    <property type="entry name" value="PTH"/>
    <property type="match status" value="1"/>
</dbReference>
<name>A0A0W8FRU4_9ZZZZ</name>
<dbReference type="InterPro" id="IPR018171">
    <property type="entry name" value="Pept_tRNA_hydro_CS"/>
</dbReference>
<keyword evidence="3 6" id="KW-0378">Hydrolase</keyword>
<evidence type="ECO:0000256" key="1">
    <source>
        <dbReference type="ARBA" id="ARBA00013260"/>
    </source>
</evidence>
<dbReference type="PANTHER" id="PTHR17224">
    <property type="entry name" value="PEPTIDYL-TRNA HYDROLASE"/>
    <property type="match status" value="1"/>
</dbReference>
<dbReference type="EC" id="3.1.1.29" evidence="1"/>
<evidence type="ECO:0000256" key="3">
    <source>
        <dbReference type="ARBA" id="ARBA00022801"/>
    </source>
</evidence>
<gene>
    <name evidence="6" type="ORF">ASZ90_006585</name>
</gene>
<comment type="caution">
    <text evidence="6">The sequence shown here is derived from an EMBL/GenBank/DDBJ whole genome shotgun (WGS) entry which is preliminary data.</text>
</comment>
<dbReference type="PROSITE" id="PS01195">
    <property type="entry name" value="PEPT_TRNA_HYDROL_1"/>
    <property type="match status" value="1"/>
</dbReference>
<dbReference type="Pfam" id="PF01195">
    <property type="entry name" value="Pept_tRNA_hydro"/>
    <property type="match status" value="1"/>
</dbReference>
<dbReference type="NCBIfam" id="TIGR00447">
    <property type="entry name" value="pth"/>
    <property type="match status" value="1"/>
</dbReference>
<accession>A0A0W8FRU4</accession>
<keyword evidence="4" id="KW-0694">RNA-binding</keyword>
<dbReference type="InterPro" id="IPR036416">
    <property type="entry name" value="Pept_tRNA_hydro_sf"/>
</dbReference>
<dbReference type="GO" id="GO:0000049">
    <property type="term" value="F:tRNA binding"/>
    <property type="evidence" value="ECO:0007669"/>
    <property type="project" value="UniProtKB-KW"/>
</dbReference>
<dbReference type="PANTHER" id="PTHR17224:SF1">
    <property type="entry name" value="PEPTIDYL-TRNA HYDROLASE"/>
    <property type="match status" value="1"/>
</dbReference>
<proteinExistence type="inferred from homology"/>
<dbReference type="SUPFAM" id="SSF53178">
    <property type="entry name" value="Peptidyl-tRNA hydrolase-like"/>
    <property type="match status" value="1"/>
</dbReference>
<reference evidence="6" key="1">
    <citation type="journal article" date="2015" name="Proc. Natl. Acad. Sci. U.S.A.">
        <title>Networks of energetic and metabolic interactions define dynamics in microbial communities.</title>
        <authorList>
            <person name="Embree M."/>
            <person name="Liu J.K."/>
            <person name="Al-Bassam M.M."/>
            <person name="Zengler K."/>
        </authorList>
    </citation>
    <scope>NUCLEOTIDE SEQUENCE</scope>
</reference>
<dbReference type="AlphaFoldDB" id="A0A0W8FRU4"/>
<evidence type="ECO:0000256" key="2">
    <source>
        <dbReference type="ARBA" id="ARBA00022555"/>
    </source>
</evidence>
<dbReference type="GO" id="GO:0004045">
    <property type="term" value="F:peptidyl-tRNA hydrolase activity"/>
    <property type="evidence" value="ECO:0007669"/>
    <property type="project" value="UniProtKB-EC"/>
</dbReference>
<evidence type="ECO:0000256" key="5">
    <source>
        <dbReference type="ARBA" id="ARBA00038063"/>
    </source>
</evidence>
<evidence type="ECO:0000313" key="6">
    <source>
        <dbReference type="EMBL" id="KUG23627.1"/>
    </source>
</evidence>
<comment type="similarity">
    <text evidence="5">Belongs to the PTH family.</text>
</comment>
<evidence type="ECO:0000256" key="4">
    <source>
        <dbReference type="ARBA" id="ARBA00022884"/>
    </source>
</evidence>
<sequence>MLPFDLIKKFFRRKIEREQTLYLIVGLGNPGNRYKCTRHNVGFMVLEELATWWEVDLKQKSFDALWNRGKIAGKNVILAMPQTYMNLSGNAVAKLLAYFKVNVSNLIVIHDDLDLPFGTIRLKTGGGNAGHKGLVSIATCLGSGDFIRLRLGIGKPSDKSRVESYVLEKFETENSDLLKSIIQLAAEAAADIVTSGMQQAMAKYHVKI</sequence>
<dbReference type="InterPro" id="IPR001328">
    <property type="entry name" value="Pept_tRNA_hydro"/>
</dbReference>